<evidence type="ECO:0000313" key="2">
    <source>
        <dbReference type="Proteomes" id="UP000266723"/>
    </source>
</evidence>
<organism evidence="1 2">
    <name type="scientific">Brassica cretica</name>
    <name type="common">Mustard</name>
    <dbReference type="NCBI Taxonomy" id="69181"/>
    <lineage>
        <taxon>Eukaryota</taxon>
        <taxon>Viridiplantae</taxon>
        <taxon>Streptophyta</taxon>
        <taxon>Embryophyta</taxon>
        <taxon>Tracheophyta</taxon>
        <taxon>Spermatophyta</taxon>
        <taxon>Magnoliopsida</taxon>
        <taxon>eudicotyledons</taxon>
        <taxon>Gunneridae</taxon>
        <taxon>Pentapetalae</taxon>
        <taxon>rosids</taxon>
        <taxon>malvids</taxon>
        <taxon>Brassicales</taxon>
        <taxon>Brassicaceae</taxon>
        <taxon>Brassiceae</taxon>
        <taxon>Brassica</taxon>
    </lineage>
</organism>
<dbReference type="EMBL" id="QGKV02000759">
    <property type="protein sequence ID" value="KAF3565342.1"/>
    <property type="molecule type" value="Genomic_DNA"/>
</dbReference>
<comment type="caution">
    <text evidence="1">The sequence shown here is derived from an EMBL/GenBank/DDBJ whole genome shotgun (WGS) entry which is preliminary data.</text>
</comment>
<reference evidence="1 2" key="1">
    <citation type="journal article" date="2020" name="BMC Genomics">
        <title>Intraspecific diversification of the crop wild relative Brassica cretica Lam. using demographic model selection.</title>
        <authorList>
            <person name="Kioukis A."/>
            <person name="Michalopoulou V.A."/>
            <person name="Briers L."/>
            <person name="Pirintsos S."/>
            <person name="Studholme D.J."/>
            <person name="Pavlidis P."/>
            <person name="Sarris P.F."/>
        </authorList>
    </citation>
    <scope>NUCLEOTIDE SEQUENCE [LARGE SCALE GENOMIC DNA]</scope>
    <source>
        <strain evidence="2">cv. PFS-1207/04</strain>
    </source>
</reference>
<protein>
    <submittedName>
        <fullName evidence="1">Uncharacterized protein</fullName>
    </submittedName>
</protein>
<name>A0ABQ7CZJ1_BRACR</name>
<evidence type="ECO:0000313" key="1">
    <source>
        <dbReference type="EMBL" id="KAF3565342.1"/>
    </source>
</evidence>
<proteinExistence type="predicted"/>
<keyword evidence="2" id="KW-1185">Reference proteome</keyword>
<dbReference type="Proteomes" id="UP000266723">
    <property type="component" value="Unassembled WGS sequence"/>
</dbReference>
<accession>A0ABQ7CZJ1</accession>
<sequence>MIKSIVQLYVDGDDNNDDEPCDEAWQISCMHLISMSHMKKLLFLPPLDVEASKQYKHIVGDTCVLDSPFTLTLGDGSVITAPSLKKTVYLVGALSLSKSIMQLVQGFSGGSKKPFLPNFTPSILLRSLNPTVNRPHSLPLLLFILQVWYGRVRPSK</sequence>
<gene>
    <name evidence="1" type="ORF">DY000_02011514</name>
</gene>